<dbReference type="EMBL" id="FOXH01000003">
    <property type="protein sequence ID" value="SFP49116.1"/>
    <property type="molecule type" value="Genomic_DNA"/>
</dbReference>
<gene>
    <name evidence="3" type="ORF">SAMN04515674_103340</name>
</gene>
<dbReference type="SUPFAM" id="SSF49785">
    <property type="entry name" value="Galactose-binding domain-like"/>
    <property type="match status" value="1"/>
</dbReference>
<feature type="domain" description="Sialate O-acetylesterase" evidence="2">
    <location>
        <begin position="440"/>
        <end position="545"/>
    </location>
</feature>
<dbReference type="InterPro" id="IPR039329">
    <property type="entry name" value="SIAE"/>
</dbReference>
<dbReference type="InterPro" id="IPR036514">
    <property type="entry name" value="SGNH_hydro_sf"/>
</dbReference>
<evidence type="ECO:0000313" key="4">
    <source>
        <dbReference type="Proteomes" id="UP000199306"/>
    </source>
</evidence>
<dbReference type="PANTHER" id="PTHR22901">
    <property type="entry name" value="SIALATE O-ACETYLESTERASE"/>
    <property type="match status" value="1"/>
</dbReference>
<dbReference type="AlphaFoldDB" id="A0A1I5QTG6"/>
<dbReference type="PANTHER" id="PTHR22901:SF0">
    <property type="entry name" value="SIALATE O-ACETYLESTERASE"/>
    <property type="match status" value="1"/>
</dbReference>
<organism evidence="3 4">
    <name type="scientific">Pseudarcicella hirudinis</name>
    <dbReference type="NCBI Taxonomy" id="1079859"/>
    <lineage>
        <taxon>Bacteria</taxon>
        <taxon>Pseudomonadati</taxon>
        <taxon>Bacteroidota</taxon>
        <taxon>Cytophagia</taxon>
        <taxon>Cytophagales</taxon>
        <taxon>Flectobacillaceae</taxon>
        <taxon>Pseudarcicella</taxon>
    </lineage>
</organism>
<accession>A0A1I5QTG6</accession>
<dbReference type="GO" id="GO:0005975">
    <property type="term" value="P:carbohydrate metabolic process"/>
    <property type="evidence" value="ECO:0007669"/>
    <property type="project" value="TreeGrafter"/>
</dbReference>
<protein>
    <submittedName>
        <fullName evidence="3">Sialate O-acetylesterase</fullName>
    </submittedName>
</protein>
<evidence type="ECO:0000313" key="3">
    <source>
        <dbReference type="EMBL" id="SFP49116.1"/>
    </source>
</evidence>
<proteinExistence type="predicted"/>
<evidence type="ECO:0000259" key="2">
    <source>
        <dbReference type="Pfam" id="PF03629"/>
    </source>
</evidence>
<dbReference type="Proteomes" id="UP000199306">
    <property type="component" value="Unassembled WGS sequence"/>
</dbReference>
<name>A0A1I5QTG6_9BACT</name>
<reference evidence="3 4" key="1">
    <citation type="submission" date="2016-10" db="EMBL/GenBank/DDBJ databases">
        <authorList>
            <person name="de Groot N.N."/>
        </authorList>
    </citation>
    <scope>NUCLEOTIDE SEQUENCE [LARGE SCALE GENOMIC DNA]</scope>
    <source>
        <strain evidence="4">E92,LMG 26720,CCM 7988</strain>
    </source>
</reference>
<dbReference type="Pfam" id="PF03629">
    <property type="entry name" value="SASA"/>
    <property type="match status" value="1"/>
</dbReference>
<sequence length="666" mass="74121">MKKNLYYLISKIKLSVILLISFSYQSFSNVTLPALFSDGMILQRNMKIAVWGWADQGETVTISFGGKEYKVNAFPVSGRWTIYLDPMPANAVPQTMVVKGNNVITLKNILIGDVWLCSGQSNMEWKMNMLNHTYDKEIADSENPYIRAVEIVNNTSLQPLEDCKTEGGWKQANAQNTAEFSAVAYFFAKSLYKQYKVPQALILSEWGGTVAEAWTSLEGLRVLPNYLKDFGDWKKSVPADLSAKTVERLYQGWIKTTRDADKGFSKDGRNWADAGINTSDWKTMDLPAYWETAGLTGIDGIVWFRREVEVSKKDAGKDLVLELAKIDDSDSTYFNGVKIGNTDGYNVSRKYIVPGKLVKAGKNIITIRVTDTGGGGGVWGEKAEMKMTVNGKESSLSGTWLYKLSVNQNDLPPNPRQFLGSPNHPTLLYNAMIAPLIPYGIKGAIWYQGESNAGRAYEYRRLLPAMISDWRTRWGQGEFPFFEVQLANYMKAWEKPEESDWAELREAQVITSQKLPSVGMATIIDIGEAGNIHPKNKQDVGNRLALSARKIAYGEENVIHSGPMYQDMVIEGNTIRLTFNSIGSGLTASNGALKGFTIAGDNHQFVWANASIEGNTIVVSSPEVQKPVSVRYAWANNPEGCNLYNQEGLPASPFRTDHWDGITKGK</sequence>
<keyword evidence="4" id="KW-1185">Reference proteome</keyword>
<dbReference type="GO" id="GO:0001681">
    <property type="term" value="F:sialate O-acetylesterase activity"/>
    <property type="evidence" value="ECO:0007669"/>
    <property type="project" value="InterPro"/>
</dbReference>
<dbReference type="OrthoDB" id="9816001at2"/>
<dbReference type="Gene3D" id="3.40.50.1110">
    <property type="entry name" value="SGNH hydrolase"/>
    <property type="match status" value="2"/>
</dbReference>
<dbReference type="InterPro" id="IPR008979">
    <property type="entry name" value="Galactose-bd-like_sf"/>
</dbReference>
<dbReference type="InterPro" id="IPR005181">
    <property type="entry name" value="SASA"/>
</dbReference>
<dbReference type="SUPFAM" id="SSF52266">
    <property type="entry name" value="SGNH hydrolase"/>
    <property type="match status" value="1"/>
</dbReference>
<dbReference type="RefSeq" id="WP_092014602.1">
    <property type="nucleotide sequence ID" value="NZ_FOXH01000003.1"/>
</dbReference>
<keyword evidence="1" id="KW-0378">Hydrolase</keyword>
<evidence type="ECO:0000256" key="1">
    <source>
        <dbReference type="ARBA" id="ARBA00022801"/>
    </source>
</evidence>
<dbReference type="STRING" id="1079859.SAMN04515674_103340"/>